<dbReference type="Pfam" id="PF00593">
    <property type="entry name" value="TonB_dep_Rec_b-barrel"/>
    <property type="match status" value="1"/>
</dbReference>
<evidence type="ECO:0000256" key="8">
    <source>
        <dbReference type="PROSITE-ProRule" id="PRU01360"/>
    </source>
</evidence>
<dbReference type="OrthoDB" id="6276154at2"/>
<keyword evidence="4 8" id="KW-0812">Transmembrane</keyword>
<keyword evidence="13" id="KW-0675">Receptor</keyword>
<evidence type="ECO:0000313" key="13">
    <source>
        <dbReference type="EMBL" id="AND68327.1"/>
    </source>
</evidence>
<comment type="subcellular location">
    <subcellularLocation>
        <location evidence="1 8">Cell outer membrane</location>
        <topology evidence="1 8">Multi-pass membrane protein</topology>
    </subcellularLocation>
</comment>
<gene>
    <name evidence="13" type="ORF">ATSB10_08730</name>
</gene>
<keyword evidence="2 8" id="KW-0813">Transport</keyword>
<dbReference type="PANTHER" id="PTHR47234">
    <property type="match status" value="1"/>
</dbReference>
<dbReference type="GO" id="GO:0009279">
    <property type="term" value="C:cell outer membrane"/>
    <property type="evidence" value="ECO:0007669"/>
    <property type="project" value="UniProtKB-SubCell"/>
</dbReference>
<evidence type="ECO:0000256" key="6">
    <source>
        <dbReference type="ARBA" id="ARBA00023136"/>
    </source>
</evidence>
<dbReference type="InterPro" id="IPR036942">
    <property type="entry name" value="Beta-barrel_TonB_sf"/>
</dbReference>
<evidence type="ECO:0000256" key="10">
    <source>
        <dbReference type="SAM" id="SignalP"/>
    </source>
</evidence>
<feature type="chain" id="PRO_5007818463" evidence="10">
    <location>
        <begin position="25"/>
        <end position="975"/>
    </location>
</feature>
<dbReference type="Gene3D" id="2.40.170.20">
    <property type="entry name" value="TonB-dependent receptor, beta-barrel domain"/>
    <property type="match status" value="1"/>
</dbReference>
<feature type="signal peptide" evidence="10">
    <location>
        <begin position="1"/>
        <end position="24"/>
    </location>
</feature>
<dbReference type="InterPro" id="IPR039426">
    <property type="entry name" value="TonB-dep_rcpt-like"/>
</dbReference>
<evidence type="ECO:0000256" key="9">
    <source>
        <dbReference type="RuleBase" id="RU003357"/>
    </source>
</evidence>
<dbReference type="Gene3D" id="2.170.130.10">
    <property type="entry name" value="TonB-dependent receptor, plug domain"/>
    <property type="match status" value="1"/>
</dbReference>
<evidence type="ECO:0000256" key="3">
    <source>
        <dbReference type="ARBA" id="ARBA00022452"/>
    </source>
</evidence>
<evidence type="ECO:0000259" key="12">
    <source>
        <dbReference type="Pfam" id="PF07715"/>
    </source>
</evidence>
<sequence length="975" mass="105099">MKQKTLLATAITAALALNAWAVSAQEAAANNAPPSNSASSQGNPKQLQTIVVTGSRIRSVDVETAQPVFTMTQQDIQKTGLTTAGDILNHMTVASATTYGKASVLASNFEQGGQYINMRHLGEQRVLVLVNGKRWATGIDGLTDVSNIPSALIERVEVLKDGASSVYGSDAIAGVVNFILKDHYDGAEVSGYLGQNQGGDGTTDNYSFTVGGSNKKSAIVFNANFNKQNTVWANSRDWTRYPYGLAHSTDALSGISPWGRYTTDTSENFSGPFYVINHTGSYDGVGTAADSRDPANYHQGVTTADRFNPTQQMMMRIPSELKSVFTQGHYDLTDNLTFRATGMYSERDSSAQIAGYPLTSWAQSNYPVFIDKDSYYNPLPGQDLAFARRTFELPRVTRNNAKTFHFDAGVEGYFNVGEHEWSWDAGINYNKLDGVVTSTGNLNLIALKNALGPSFLNADGVVQCGTAANPIPLGTSLSGGQCVPFNILGGPNGATPQALAYISSLGQATYGDTSKIYSANITGDLFSMPLDAGDFSFAAGVEHRDESGYDRPGQFEQSGFSTDLAAASTNGKYQTNEAYVEFSVPVLRDLPGAKELSFDVASRYSNYSNFGSTTNNKYSFMWKPIEDVLVRGTYAEGFRAPTIGDISGGGSQSFDTYIDPCDTKYGVAATNSAVAARCQAAGVPANFRQLDTAGAPVASSGGDQGTVPFNAGVGNINLQPESATTRTLGLVYSPASVRGLDISLDWYKVKVTNIITSISAQYVMDQCLVQGVSSWCNDFTRGSNGQINSLNRGNANLGAIQTEGYDFGVHYRLPEFSFGQFVVSLDSTYLKSYDQQSASGAPYDTYAGTWSYPRVKGNLGLDWSLGNFGATWGLRYQGAFRDLCWDAAAGIECNQPNYTSATWGTIGANRKGAIVFNDAQFRWKAPWNATFSVGVNNVFDRRPPITYSVVNSDAASYDPALDLTRYFYVSYNQKF</sequence>
<proteinExistence type="inferred from homology"/>
<keyword evidence="6 8" id="KW-0472">Membrane</keyword>
<dbReference type="STRING" id="445710.ATSB10_08730"/>
<dbReference type="Pfam" id="PF07715">
    <property type="entry name" value="Plug"/>
    <property type="match status" value="1"/>
</dbReference>
<dbReference type="InterPro" id="IPR000531">
    <property type="entry name" value="Beta-barrel_TonB"/>
</dbReference>
<dbReference type="EMBL" id="CP014841">
    <property type="protein sequence ID" value="AND68327.1"/>
    <property type="molecule type" value="Genomic_DNA"/>
</dbReference>
<dbReference type="InterPro" id="IPR012910">
    <property type="entry name" value="Plug_dom"/>
</dbReference>
<keyword evidence="3 8" id="KW-1134">Transmembrane beta strand</keyword>
<keyword evidence="10" id="KW-0732">Signal</keyword>
<keyword evidence="14" id="KW-1185">Reference proteome</keyword>
<evidence type="ECO:0000256" key="5">
    <source>
        <dbReference type="ARBA" id="ARBA00023077"/>
    </source>
</evidence>
<keyword evidence="7 8" id="KW-0998">Cell outer membrane</keyword>
<reference evidence="13 14" key="1">
    <citation type="submission" date="2016-02" db="EMBL/GenBank/DDBJ databases">
        <title>Complete genome sequencing and analysis of ATSB10, Dyella thiooxydans isolated from rhizosphere soil of sunflower (Helianthus annuus L.).</title>
        <authorList>
            <person name="Lee Y."/>
            <person name="Hwangbo K."/>
            <person name="Chung H."/>
            <person name="Yoo J."/>
            <person name="Kim K.Y."/>
            <person name="Sa T.M."/>
            <person name="Um Y."/>
            <person name="Madhaiyan M."/>
        </authorList>
    </citation>
    <scope>NUCLEOTIDE SEQUENCE [LARGE SCALE GENOMIC DNA]</scope>
    <source>
        <strain evidence="13 14">ATSB10</strain>
    </source>
</reference>
<evidence type="ECO:0000256" key="7">
    <source>
        <dbReference type="ARBA" id="ARBA00023237"/>
    </source>
</evidence>
<dbReference type="PATRIC" id="fig|445710.3.peg.870"/>
<feature type="domain" description="TonB-dependent receptor-like beta-barrel" evidence="11">
    <location>
        <begin position="460"/>
        <end position="938"/>
    </location>
</feature>
<comment type="similarity">
    <text evidence="8 9">Belongs to the TonB-dependent receptor family.</text>
</comment>
<dbReference type="AlphaFoldDB" id="A0A160MZC9"/>
<name>A0A160MZC9_9GAMM</name>
<dbReference type="Proteomes" id="UP000077255">
    <property type="component" value="Chromosome"/>
</dbReference>
<evidence type="ECO:0000256" key="4">
    <source>
        <dbReference type="ARBA" id="ARBA00022692"/>
    </source>
</evidence>
<accession>A0A160MZC9</accession>
<dbReference type="PANTHER" id="PTHR47234:SF2">
    <property type="entry name" value="TONB-DEPENDENT RECEPTOR"/>
    <property type="match status" value="1"/>
</dbReference>
<dbReference type="RefSeq" id="WP_063670752.1">
    <property type="nucleotide sequence ID" value="NZ_CP014841.1"/>
</dbReference>
<protein>
    <submittedName>
        <fullName evidence="13">TonB-denpendent receptor</fullName>
    </submittedName>
</protein>
<dbReference type="PROSITE" id="PS52016">
    <property type="entry name" value="TONB_DEPENDENT_REC_3"/>
    <property type="match status" value="1"/>
</dbReference>
<evidence type="ECO:0000256" key="1">
    <source>
        <dbReference type="ARBA" id="ARBA00004571"/>
    </source>
</evidence>
<organism evidence="13 14">
    <name type="scientific">Dyella thiooxydans</name>
    <dbReference type="NCBI Taxonomy" id="445710"/>
    <lineage>
        <taxon>Bacteria</taxon>
        <taxon>Pseudomonadati</taxon>
        <taxon>Pseudomonadota</taxon>
        <taxon>Gammaproteobacteria</taxon>
        <taxon>Lysobacterales</taxon>
        <taxon>Rhodanobacteraceae</taxon>
        <taxon>Dyella</taxon>
    </lineage>
</organism>
<evidence type="ECO:0000259" key="11">
    <source>
        <dbReference type="Pfam" id="PF00593"/>
    </source>
</evidence>
<dbReference type="SUPFAM" id="SSF56935">
    <property type="entry name" value="Porins"/>
    <property type="match status" value="1"/>
</dbReference>
<keyword evidence="5 9" id="KW-0798">TonB box</keyword>
<dbReference type="InterPro" id="IPR037066">
    <property type="entry name" value="Plug_dom_sf"/>
</dbReference>
<evidence type="ECO:0000256" key="2">
    <source>
        <dbReference type="ARBA" id="ARBA00022448"/>
    </source>
</evidence>
<feature type="domain" description="TonB-dependent receptor plug" evidence="12">
    <location>
        <begin position="63"/>
        <end position="175"/>
    </location>
</feature>
<evidence type="ECO:0000313" key="14">
    <source>
        <dbReference type="Proteomes" id="UP000077255"/>
    </source>
</evidence>
<dbReference type="KEGG" id="dtx:ATSB10_08730"/>